<protein>
    <submittedName>
        <fullName evidence="2">STAS domain-containing protein</fullName>
    </submittedName>
</protein>
<comment type="caution">
    <text evidence="2">The sequence shown here is derived from an EMBL/GenBank/DDBJ whole genome shotgun (WGS) entry which is preliminary data.</text>
</comment>
<accession>A0A660L9D4</accession>
<dbReference type="InterPro" id="IPR036513">
    <property type="entry name" value="STAS_dom_sf"/>
</dbReference>
<proteinExistence type="predicted"/>
<evidence type="ECO:0000313" key="2">
    <source>
        <dbReference type="EMBL" id="RKQ91129.1"/>
    </source>
</evidence>
<dbReference type="EMBL" id="RBIL01000001">
    <property type="protein sequence ID" value="RKQ91129.1"/>
    <property type="molecule type" value="Genomic_DNA"/>
</dbReference>
<reference evidence="2 3" key="1">
    <citation type="submission" date="2018-10" db="EMBL/GenBank/DDBJ databases">
        <title>Genomic Encyclopedia of Archaeal and Bacterial Type Strains, Phase II (KMG-II): from individual species to whole genera.</title>
        <authorList>
            <person name="Goeker M."/>
        </authorList>
    </citation>
    <scope>NUCLEOTIDE SEQUENCE [LARGE SCALE GENOMIC DNA]</scope>
    <source>
        <strain evidence="2 3">DSM 14954</strain>
    </source>
</reference>
<dbReference type="Proteomes" id="UP000278962">
    <property type="component" value="Unassembled WGS sequence"/>
</dbReference>
<gene>
    <name evidence="2" type="ORF">C8N24_0946</name>
</gene>
<name>A0A660L9D4_9ACTN</name>
<feature type="domain" description="MlaB-like STAS" evidence="1">
    <location>
        <begin position="26"/>
        <end position="65"/>
    </location>
</feature>
<evidence type="ECO:0000313" key="3">
    <source>
        <dbReference type="Proteomes" id="UP000278962"/>
    </source>
</evidence>
<sequence length="96" mass="10854">MQRDTVQVVNAETEEVVGYVDATSPDLALVEALARMQLRARRRGERVRLRNVPDELRGLLELVGLADVLAVEPEREPELREQLRVDEVMQPGDPPL</sequence>
<dbReference type="AlphaFoldDB" id="A0A660L9D4"/>
<dbReference type="Pfam" id="PF13466">
    <property type="entry name" value="STAS_2"/>
    <property type="match status" value="1"/>
</dbReference>
<keyword evidence="3" id="KW-1185">Reference proteome</keyword>
<dbReference type="SUPFAM" id="SSF52091">
    <property type="entry name" value="SpoIIaa-like"/>
    <property type="match status" value="1"/>
</dbReference>
<dbReference type="Gene3D" id="3.30.750.24">
    <property type="entry name" value="STAS domain"/>
    <property type="match status" value="1"/>
</dbReference>
<organism evidence="2 3">
    <name type="scientific">Solirubrobacter pauli</name>
    <dbReference type="NCBI Taxonomy" id="166793"/>
    <lineage>
        <taxon>Bacteria</taxon>
        <taxon>Bacillati</taxon>
        <taxon>Actinomycetota</taxon>
        <taxon>Thermoleophilia</taxon>
        <taxon>Solirubrobacterales</taxon>
        <taxon>Solirubrobacteraceae</taxon>
        <taxon>Solirubrobacter</taxon>
    </lineage>
</organism>
<dbReference type="InterPro" id="IPR058548">
    <property type="entry name" value="MlaB-like_STAS"/>
</dbReference>
<evidence type="ECO:0000259" key="1">
    <source>
        <dbReference type="Pfam" id="PF13466"/>
    </source>
</evidence>